<reference evidence="1 2" key="1">
    <citation type="submission" date="2018-05" db="EMBL/GenBank/DDBJ databases">
        <title>Kangiella spongicola genome sequence.</title>
        <authorList>
            <person name="Maclea K.S."/>
            <person name="Goen A.E."/>
            <person name="Kelley C."/>
            <person name="Underriner A."/>
            <person name="Silverwood T."/>
            <person name="Trachtenberg A.M."/>
        </authorList>
    </citation>
    <scope>NUCLEOTIDE SEQUENCE [LARGE SCALE GENOMIC DNA]</scope>
    <source>
        <strain evidence="1 2">ATCC BAA-2076</strain>
    </source>
</reference>
<organism evidence="1 2">
    <name type="scientific">Kangiella spongicola</name>
    <dbReference type="NCBI Taxonomy" id="796379"/>
    <lineage>
        <taxon>Bacteria</taxon>
        <taxon>Pseudomonadati</taxon>
        <taxon>Pseudomonadota</taxon>
        <taxon>Gammaproteobacteria</taxon>
        <taxon>Kangiellales</taxon>
        <taxon>Kangiellaceae</taxon>
        <taxon>Kangiella</taxon>
    </lineage>
</organism>
<sequence>MLEKLTINEKNDLYTIIVSVIGEGVSIAQRKPYFNEQTIKIVREMVEANRDCNEAMKELVTNLITAGRLPARKWLRKALGRVNGLIKASDDFNGFGCKASVKIKWKSPIIMTTY</sequence>
<name>A0A318D940_9GAMM</name>
<protein>
    <submittedName>
        <fullName evidence="1">Uncharacterized protein</fullName>
    </submittedName>
</protein>
<dbReference type="AlphaFoldDB" id="A0A318D940"/>
<gene>
    <name evidence="1" type="ORF">DL796_04555</name>
</gene>
<dbReference type="EMBL" id="QICH01000001">
    <property type="protein sequence ID" value="PXF64415.1"/>
    <property type="molecule type" value="Genomic_DNA"/>
</dbReference>
<evidence type="ECO:0000313" key="2">
    <source>
        <dbReference type="Proteomes" id="UP000247689"/>
    </source>
</evidence>
<dbReference type="Proteomes" id="UP000247689">
    <property type="component" value="Unassembled WGS sequence"/>
</dbReference>
<keyword evidence="2" id="KW-1185">Reference proteome</keyword>
<dbReference type="RefSeq" id="WP_110200408.1">
    <property type="nucleotide sequence ID" value="NZ_QICH01000001.1"/>
</dbReference>
<comment type="caution">
    <text evidence="1">The sequence shown here is derived from an EMBL/GenBank/DDBJ whole genome shotgun (WGS) entry which is preliminary data.</text>
</comment>
<proteinExistence type="predicted"/>
<evidence type="ECO:0000313" key="1">
    <source>
        <dbReference type="EMBL" id="PXF64415.1"/>
    </source>
</evidence>
<dbReference type="OrthoDB" id="6388397at2"/>
<accession>A0A318D940</accession>